<dbReference type="KEGG" id="carl:PXC00_12730"/>
<dbReference type="PANTHER" id="PTHR22916:SF3">
    <property type="entry name" value="UDP-GLCNAC:BETAGAL BETA-1,3-N-ACETYLGLUCOSAMINYLTRANSFERASE-LIKE PROTEIN 1"/>
    <property type="match status" value="1"/>
</dbReference>
<organism evidence="2 3">
    <name type="scientific">Caproicibacterium argilliputei</name>
    <dbReference type="NCBI Taxonomy" id="3030016"/>
    <lineage>
        <taxon>Bacteria</taxon>
        <taxon>Bacillati</taxon>
        <taxon>Bacillota</taxon>
        <taxon>Clostridia</taxon>
        <taxon>Eubacteriales</taxon>
        <taxon>Oscillospiraceae</taxon>
        <taxon>Caproicibacterium</taxon>
    </lineage>
</organism>
<keyword evidence="2" id="KW-0808">Transferase</keyword>
<dbReference type="Proteomes" id="UP001300604">
    <property type="component" value="Chromosome"/>
</dbReference>
<dbReference type="InterPro" id="IPR029044">
    <property type="entry name" value="Nucleotide-diphossugar_trans"/>
</dbReference>
<dbReference type="EC" id="2.4.-.-" evidence="2"/>
<dbReference type="SUPFAM" id="SSF53448">
    <property type="entry name" value="Nucleotide-diphospho-sugar transferases"/>
    <property type="match status" value="1"/>
</dbReference>
<keyword evidence="2" id="KW-0328">Glycosyltransferase</keyword>
<dbReference type="CDD" id="cd00761">
    <property type="entry name" value="Glyco_tranf_GTA_type"/>
    <property type="match status" value="1"/>
</dbReference>
<evidence type="ECO:0000313" key="3">
    <source>
        <dbReference type="Proteomes" id="UP001300604"/>
    </source>
</evidence>
<reference evidence="3" key="1">
    <citation type="submission" date="2024-06" db="EMBL/GenBank/DDBJ databases">
        <title>Caproicibacterium argilliputei sp. nov, a novel caproic acid producing anaerobic bacterium isolated from pit mud.</title>
        <authorList>
            <person name="Zeng C."/>
        </authorList>
    </citation>
    <scope>NUCLEOTIDE SEQUENCE [LARGE SCALE GENOMIC DNA]</scope>
    <source>
        <strain evidence="3">ZCY20-5</strain>
    </source>
</reference>
<dbReference type="Pfam" id="PF00535">
    <property type="entry name" value="Glycos_transf_2"/>
    <property type="match status" value="1"/>
</dbReference>
<keyword evidence="3" id="KW-1185">Reference proteome</keyword>
<evidence type="ECO:0000313" key="2">
    <source>
        <dbReference type="EMBL" id="WOC32042.1"/>
    </source>
</evidence>
<dbReference type="AlphaFoldDB" id="A0AA97H2A3"/>
<gene>
    <name evidence="2" type="ORF">PXC00_12730</name>
</gene>
<dbReference type="GO" id="GO:0016758">
    <property type="term" value="F:hexosyltransferase activity"/>
    <property type="evidence" value="ECO:0007669"/>
    <property type="project" value="UniProtKB-ARBA"/>
</dbReference>
<reference evidence="2 3" key="2">
    <citation type="submission" date="2024-06" db="EMBL/GenBank/DDBJ databases">
        <title>Caproicibacterium argilliputei sp. nov, a novel caproic acid producing anaerobic bacterium isolated from pit mud.</title>
        <authorList>
            <person name="Xia S."/>
        </authorList>
    </citation>
    <scope>NUCLEOTIDE SEQUENCE [LARGE SCALE GENOMIC DNA]</scope>
    <source>
        <strain evidence="2 3">ZCY20-5</strain>
    </source>
</reference>
<dbReference type="EMBL" id="CP135996">
    <property type="protein sequence ID" value="WOC32042.1"/>
    <property type="molecule type" value="Genomic_DNA"/>
</dbReference>
<name>A0AA97H2A3_9FIRM</name>
<proteinExistence type="predicted"/>
<feature type="domain" description="Glycosyltransferase 2-like" evidence="1">
    <location>
        <begin position="11"/>
        <end position="141"/>
    </location>
</feature>
<protein>
    <submittedName>
        <fullName evidence="2">Glycosyltransferase</fullName>
        <ecNumber evidence="2">2.4.-.-</ecNumber>
    </submittedName>
</protein>
<dbReference type="InterPro" id="IPR001173">
    <property type="entry name" value="Glyco_trans_2-like"/>
</dbReference>
<dbReference type="PANTHER" id="PTHR22916">
    <property type="entry name" value="GLYCOSYLTRANSFERASE"/>
    <property type="match status" value="1"/>
</dbReference>
<dbReference type="Gene3D" id="3.90.550.10">
    <property type="entry name" value="Spore Coat Polysaccharide Biosynthesis Protein SpsA, Chain A"/>
    <property type="match status" value="1"/>
</dbReference>
<accession>A0AA97H2A3</accession>
<sequence length="327" mass="37185">MSVLMENPKISIIVPVYNVGKYVGQCMRTLTHQTISVPYEILAVNDGSTDNSLEVLHQYAAASSRIRIIDQPNAGVSAARTAGMEAARGEYLCFIDGDDYVAPNYLERLYRACTLNDADIACCYYYWHLVSNDILFEYPFRCRGIYTTEEALNILLRDVLIQSFLWCKMYRKELFTRSGVKFPHMCFEDLAVLHEVFAVANRVAVIDEPLYFYNMHCDSTLGKMNPGKVNDYVRAIAMVRAALEKSGQYSHYRESYHALAKKTLNNCNYFVLKLHSESKTLRGLLPDLRQVKQAIDCCCAEPFSSSAVLQALPSMSGRSERHKRLAR</sequence>
<evidence type="ECO:0000259" key="1">
    <source>
        <dbReference type="Pfam" id="PF00535"/>
    </source>
</evidence>
<reference evidence="3" key="3">
    <citation type="submission" date="2024-06" db="EMBL/GenBank/DDBJ databases">
        <authorList>
            <person name="Zeng C."/>
        </authorList>
    </citation>
    <scope>NUCLEOTIDE SEQUENCE [LARGE SCALE GENOMIC DNA]</scope>
    <source>
        <strain evidence="3">ZCY20-5</strain>
    </source>
</reference>
<dbReference type="RefSeq" id="WP_275844105.1">
    <property type="nucleotide sequence ID" value="NZ_CP135996.1"/>
</dbReference>